<dbReference type="Gene3D" id="1.10.150.240">
    <property type="entry name" value="Putative phosphatase, domain 2"/>
    <property type="match status" value="1"/>
</dbReference>
<dbReference type="PANTHER" id="PTHR18901:SF38">
    <property type="entry name" value="PSEUDOURIDINE-5'-PHOSPHATASE"/>
    <property type="match status" value="1"/>
</dbReference>
<dbReference type="PANTHER" id="PTHR18901">
    <property type="entry name" value="2-DEOXYGLUCOSE-6-PHOSPHATE PHOSPHATASE 2"/>
    <property type="match status" value="1"/>
</dbReference>
<dbReference type="SFLD" id="SFLDS00003">
    <property type="entry name" value="Haloacid_Dehalogenase"/>
    <property type="match status" value="1"/>
</dbReference>
<dbReference type="NCBIfam" id="TIGR01509">
    <property type="entry name" value="HAD-SF-IA-v3"/>
    <property type="match status" value="1"/>
</dbReference>
<keyword evidence="2" id="KW-1185">Reference proteome</keyword>
<dbReference type="AlphaFoldDB" id="A0A542EHL4"/>
<proteinExistence type="predicted"/>
<dbReference type="Proteomes" id="UP000320806">
    <property type="component" value="Unassembled WGS sequence"/>
</dbReference>
<dbReference type="Pfam" id="PF00702">
    <property type="entry name" value="Hydrolase"/>
    <property type="match status" value="1"/>
</dbReference>
<dbReference type="GO" id="GO:0016787">
    <property type="term" value="F:hydrolase activity"/>
    <property type="evidence" value="ECO:0007669"/>
    <property type="project" value="UniProtKB-KW"/>
</dbReference>
<organism evidence="1 2">
    <name type="scientific">Yimella lutea</name>
    <dbReference type="NCBI Taxonomy" id="587872"/>
    <lineage>
        <taxon>Bacteria</taxon>
        <taxon>Bacillati</taxon>
        <taxon>Actinomycetota</taxon>
        <taxon>Actinomycetes</taxon>
        <taxon>Micrococcales</taxon>
        <taxon>Dermacoccaceae</taxon>
        <taxon>Yimella</taxon>
    </lineage>
</organism>
<dbReference type="InterPro" id="IPR006439">
    <property type="entry name" value="HAD-SF_hydro_IA"/>
</dbReference>
<comment type="caution">
    <text evidence="1">The sequence shown here is derived from an EMBL/GenBank/DDBJ whole genome shotgun (WGS) entry which is preliminary data.</text>
</comment>
<dbReference type="OrthoDB" id="9797743at2"/>
<dbReference type="EMBL" id="VFMO01000001">
    <property type="protein sequence ID" value="TQJ14827.1"/>
    <property type="molecule type" value="Genomic_DNA"/>
</dbReference>
<protein>
    <submittedName>
        <fullName evidence="1">HAD superfamily hydrolase (TIGR01509 family)</fullName>
    </submittedName>
</protein>
<reference evidence="1 2" key="1">
    <citation type="submission" date="2019-06" db="EMBL/GenBank/DDBJ databases">
        <title>Sequencing the genomes of 1000 actinobacteria strains.</title>
        <authorList>
            <person name="Klenk H.-P."/>
        </authorList>
    </citation>
    <scope>NUCLEOTIDE SEQUENCE [LARGE SCALE GENOMIC DNA]</scope>
    <source>
        <strain evidence="1 2">DSM 19828</strain>
    </source>
</reference>
<evidence type="ECO:0000313" key="2">
    <source>
        <dbReference type="Proteomes" id="UP000320806"/>
    </source>
</evidence>
<dbReference type="InterPro" id="IPR023198">
    <property type="entry name" value="PGP-like_dom2"/>
</dbReference>
<dbReference type="InterPro" id="IPR036412">
    <property type="entry name" value="HAD-like_sf"/>
</dbReference>
<dbReference type="InterPro" id="IPR023214">
    <property type="entry name" value="HAD_sf"/>
</dbReference>
<evidence type="ECO:0000313" key="1">
    <source>
        <dbReference type="EMBL" id="TQJ14827.1"/>
    </source>
</evidence>
<dbReference type="CDD" id="cd07505">
    <property type="entry name" value="HAD_BPGM-like"/>
    <property type="match status" value="1"/>
</dbReference>
<accession>A0A542EHL4</accession>
<name>A0A542EHL4_9MICO</name>
<keyword evidence="1" id="KW-0378">Hydrolase</keyword>
<dbReference type="RefSeq" id="WP_141928575.1">
    <property type="nucleotide sequence ID" value="NZ_BAABCI010000027.1"/>
</dbReference>
<dbReference type="Gene3D" id="3.40.50.1000">
    <property type="entry name" value="HAD superfamily/HAD-like"/>
    <property type="match status" value="1"/>
</dbReference>
<sequence length="219" mass="23510">MAEMPEAILWDMDGTLVDTEPYWMNAERELVASFGGVWTDELAHQLVGNPLVVSAQMIREKSPVTLPDEEIVDTLLESVIRQMHEHIPWRPGAAELLKEAVAQGIPNALVTMSYESFARVMVDELPTGTFGAVVTGDVVEHGKPHPQPYLVAAEALGVDPSHCLAVEDSPTGARSAVAAGARTIAVPHIVDVPDEVGAVKVATLAGETIESLWSRTTQS</sequence>
<dbReference type="SFLD" id="SFLDG01129">
    <property type="entry name" value="C1.5:_HAD__Beta-PGM__Phosphata"/>
    <property type="match status" value="1"/>
</dbReference>
<gene>
    <name evidence="1" type="ORF">FB459_2336</name>
</gene>
<dbReference type="SUPFAM" id="SSF56784">
    <property type="entry name" value="HAD-like"/>
    <property type="match status" value="1"/>
</dbReference>